<sequence length="119" mass="12818">MADLRSAPPLSLTKRSIRVERLAWKTKTSSSHAPPPFGSLKDTLRAPLGVSPENRRPNHYYNRATPSALGLQEVSHGLTSKATETRQTAASDCTVRITSPVAATRLASVAVNGDGVERR</sequence>
<reference evidence="3" key="2">
    <citation type="submission" date="2020-05" db="UniProtKB">
        <authorList>
            <consortium name="EnsemblMetazoa"/>
        </authorList>
    </citation>
    <scope>IDENTIFICATION</scope>
</reference>
<organism evidence="2">
    <name type="scientific">Anopheles sinensis</name>
    <name type="common">Mosquito</name>
    <dbReference type="NCBI Taxonomy" id="74873"/>
    <lineage>
        <taxon>Eukaryota</taxon>
        <taxon>Metazoa</taxon>
        <taxon>Ecdysozoa</taxon>
        <taxon>Arthropoda</taxon>
        <taxon>Hexapoda</taxon>
        <taxon>Insecta</taxon>
        <taxon>Pterygota</taxon>
        <taxon>Neoptera</taxon>
        <taxon>Endopterygota</taxon>
        <taxon>Diptera</taxon>
        <taxon>Nematocera</taxon>
        <taxon>Culicoidea</taxon>
        <taxon>Culicidae</taxon>
        <taxon>Anophelinae</taxon>
        <taxon>Anopheles</taxon>
    </lineage>
</organism>
<dbReference type="EMBL" id="ATLV01019784">
    <property type="status" value="NOT_ANNOTATED_CDS"/>
    <property type="molecule type" value="Genomic_DNA"/>
</dbReference>
<feature type="region of interest" description="Disordered" evidence="1">
    <location>
        <begin position="24"/>
        <end position="60"/>
    </location>
</feature>
<dbReference type="EMBL" id="KE525279">
    <property type="protein sequence ID" value="KFB44617.1"/>
    <property type="molecule type" value="Genomic_DNA"/>
</dbReference>
<evidence type="ECO:0000313" key="4">
    <source>
        <dbReference type="Proteomes" id="UP000030765"/>
    </source>
</evidence>
<protein>
    <submittedName>
        <fullName evidence="2 3">Uncharacterized protein</fullName>
    </submittedName>
</protein>
<evidence type="ECO:0000313" key="3">
    <source>
        <dbReference type="EnsemblMetazoa" id="ASIC012500-PA"/>
    </source>
</evidence>
<dbReference type="VEuPathDB" id="VectorBase:ASIC012500"/>
<name>A0A084W323_ANOSI</name>
<accession>A0A084W323</accession>
<reference evidence="2 4" key="1">
    <citation type="journal article" date="2014" name="BMC Genomics">
        <title>Genome sequence of Anopheles sinensis provides insight into genetics basis of mosquito competence for malaria parasites.</title>
        <authorList>
            <person name="Zhou D."/>
            <person name="Zhang D."/>
            <person name="Ding G."/>
            <person name="Shi L."/>
            <person name="Hou Q."/>
            <person name="Ye Y."/>
            <person name="Xu Y."/>
            <person name="Zhou H."/>
            <person name="Xiong C."/>
            <person name="Li S."/>
            <person name="Yu J."/>
            <person name="Hong S."/>
            <person name="Yu X."/>
            <person name="Zou P."/>
            <person name="Chen C."/>
            <person name="Chang X."/>
            <person name="Wang W."/>
            <person name="Lv Y."/>
            <person name="Sun Y."/>
            <person name="Ma L."/>
            <person name="Shen B."/>
            <person name="Zhu C."/>
        </authorList>
    </citation>
    <scope>NUCLEOTIDE SEQUENCE [LARGE SCALE GENOMIC DNA]</scope>
</reference>
<proteinExistence type="predicted"/>
<dbReference type="Proteomes" id="UP000030765">
    <property type="component" value="Unassembled WGS sequence"/>
</dbReference>
<keyword evidence="4" id="KW-1185">Reference proteome</keyword>
<dbReference type="AlphaFoldDB" id="A0A084W323"/>
<evidence type="ECO:0000313" key="2">
    <source>
        <dbReference type="EMBL" id="KFB44617.1"/>
    </source>
</evidence>
<dbReference type="EnsemblMetazoa" id="ASIC012500-RA">
    <property type="protein sequence ID" value="ASIC012500-PA"/>
    <property type="gene ID" value="ASIC012500"/>
</dbReference>
<gene>
    <name evidence="2" type="ORF">ZHAS_00012500</name>
</gene>
<evidence type="ECO:0000256" key="1">
    <source>
        <dbReference type="SAM" id="MobiDB-lite"/>
    </source>
</evidence>